<dbReference type="FunFam" id="1.20.58.340:FF:000001">
    <property type="entry name" value="Magnesium transport protein CorA"/>
    <property type="match status" value="1"/>
</dbReference>
<dbReference type="GO" id="GO:0005886">
    <property type="term" value="C:plasma membrane"/>
    <property type="evidence" value="ECO:0007669"/>
    <property type="project" value="UniProtKB-SubCell"/>
</dbReference>
<dbReference type="InterPro" id="IPR050829">
    <property type="entry name" value="CorA_MIT"/>
</dbReference>
<keyword evidence="9 13" id="KW-1133">Transmembrane helix</keyword>
<dbReference type="STRING" id="1238182.C882_3473"/>
<protein>
    <recommendedName>
        <fullName evidence="3">Magnesium transport protein CorA</fullName>
    </recommendedName>
</protein>
<comment type="subcellular location">
    <subcellularLocation>
        <location evidence="1">Cell inner membrane</location>
        <topology evidence="1">Multi-pass membrane protein</topology>
    </subcellularLocation>
</comment>
<keyword evidence="7 13" id="KW-0812">Transmembrane</keyword>
<keyword evidence="10" id="KW-0406">Ion transport</keyword>
<evidence type="ECO:0000256" key="11">
    <source>
        <dbReference type="ARBA" id="ARBA00023136"/>
    </source>
</evidence>
<dbReference type="Gene3D" id="3.30.460.20">
    <property type="entry name" value="CorA soluble domain-like"/>
    <property type="match status" value="1"/>
</dbReference>
<name>K9HN37_9PROT</name>
<evidence type="ECO:0000256" key="6">
    <source>
        <dbReference type="ARBA" id="ARBA00022519"/>
    </source>
</evidence>
<dbReference type="Proteomes" id="UP000009881">
    <property type="component" value="Unassembled WGS sequence"/>
</dbReference>
<evidence type="ECO:0000256" key="1">
    <source>
        <dbReference type="ARBA" id="ARBA00004429"/>
    </source>
</evidence>
<keyword evidence="8" id="KW-0460">Magnesium</keyword>
<sequence>MITAYCYRAGGIHRRVIGPGDPLPEGCTWIDALKPTEEERAALTGALNVDLPSFEDMMEIEASSRLYTEESCAYMTAPVVANAETATPEANALTLVLTPTTLVTLRYIEPKSIGIFADRLSRNAHLASSNMAALVGLLDTMVDRTADVLEVIASRLERLSADVFDRSWPQETRGPAAERKRPPAERDLQEVLRGIGKAGDLAGKVRDSLAGLGRVVAYVHAVNLTLTNDQKRTLKTVQRDIQSLTEHADFQAQRVSFLLDATLGAINIEQNNIVKIFSIVSSAFIPPTLIASIYGMNFEYMPELSWPFGYPLAIGVMLASGGLPLLYFKRRGWL</sequence>
<dbReference type="eggNOG" id="COG0598">
    <property type="taxonomic scope" value="Bacteria"/>
</dbReference>
<dbReference type="InterPro" id="IPR045861">
    <property type="entry name" value="CorA_cytoplasmic_dom"/>
</dbReference>
<evidence type="ECO:0000313" key="14">
    <source>
        <dbReference type="EMBL" id="EKV31723.1"/>
    </source>
</evidence>
<comment type="catalytic activity">
    <reaction evidence="12">
        <text>Mg(2+)(in) = Mg(2+)(out)</text>
        <dbReference type="Rhea" id="RHEA:29827"/>
        <dbReference type="ChEBI" id="CHEBI:18420"/>
    </reaction>
</comment>
<keyword evidence="15" id="KW-1185">Reference proteome</keyword>
<evidence type="ECO:0000256" key="9">
    <source>
        <dbReference type="ARBA" id="ARBA00022989"/>
    </source>
</evidence>
<organism evidence="14 15">
    <name type="scientific">Caenispirillum salinarum AK4</name>
    <dbReference type="NCBI Taxonomy" id="1238182"/>
    <lineage>
        <taxon>Bacteria</taxon>
        <taxon>Pseudomonadati</taxon>
        <taxon>Pseudomonadota</taxon>
        <taxon>Alphaproteobacteria</taxon>
        <taxon>Rhodospirillales</taxon>
        <taxon>Novispirillaceae</taxon>
        <taxon>Caenispirillum</taxon>
    </lineage>
</organism>
<keyword evidence="4" id="KW-0813">Transport</keyword>
<evidence type="ECO:0000256" key="5">
    <source>
        <dbReference type="ARBA" id="ARBA00022475"/>
    </source>
</evidence>
<dbReference type="SUPFAM" id="SSF144083">
    <property type="entry name" value="Magnesium transport protein CorA, transmembrane region"/>
    <property type="match status" value="1"/>
</dbReference>
<evidence type="ECO:0000256" key="8">
    <source>
        <dbReference type="ARBA" id="ARBA00022842"/>
    </source>
</evidence>
<keyword evidence="5" id="KW-1003">Cell membrane</keyword>
<evidence type="ECO:0000256" key="12">
    <source>
        <dbReference type="ARBA" id="ARBA00034269"/>
    </source>
</evidence>
<dbReference type="EMBL" id="ANHY01000005">
    <property type="protein sequence ID" value="EKV31723.1"/>
    <property type="molecule type" value="Genomic_DNA"/>
</dbReference>
<dbReference type="CDD" id="cd12837">
    <property type="entry name" value="EcCorA-like_u1"/>
    <property type="match status" value="1"/>
</dbReference>
<dbReference type="Gene3D" id="1.20.58.340">
    <property type="entry name" value="Magnesium transport protein CorA, transmembrane region"/>
    <property type="match status" value="2"/>
</dbReference>
<feature type="transmembrane region" description="Helical" evidence="13">
    <location>
        <begin position="276"/>
        <end position="296"/>
    </location>
</feature>
<comment type="similarity">
    <text evidence="2">Belongs to the CorA metal ion transporter (MIT) (TC 1.A.35) family.</text>
</comment>
<reference evidence="14 15" key="1">
    <citation type="journal article" date="2013" name="Genome Announc.">
        <title>Draft Genome Sequence of an Alphaproteobacterium, Caenispirillum salinarum AK4(T), Isolated from a Solar Saltern.</title>
        <authorList>
            <person name="Khatri I."/>
            <person name="Singh A."/>
            <person name="Korpole S."/>
            <person name="Pinnaka A.K."/>
            <person name="Subramanian S."/>
        </authorList>
    </citation>
    <scope>NUCLEOTIDE SEQUENCE [LARGE SCALE GENOMIC DNA]</scope>
    <source>
        <strain evidence="14 15">AK4</strain>
    </source>
</reference>
<dbReference type="InterPro" id="IPR045863">
    <property type="entry name" value="CorA_TM1_TM2"/>
</dbReference>
<dbReference type="GO" id="GO:0015087">
    <property type="term" value="F:cobalt ion transmembrane transporter activity"/>
    <property type="evidence" value="ECO:0007669"/>
    <property type="project" value="TreeGrafter"/>
</dbReference>
<dbReference type="PANTHER" id="PTHR47685:SF1">
    <property type="entry name" value="MAGNESIUM TRANSPORT PROTEIN CORA"/>
    <property type="match status" value="1"/>
</dbReference>
<dbReference type="AlphaFoldDB" id="K9HN37"/>
<dbReference type="Pfam" id="PF01544">
    <property type="entry name" value="CorA"/>
    <property type="match status" value="1"/>
</dbReference>
<dbReference type="OrthoDB" id="9803416at2"/>
<dbReference type="PATRIC" id="fig|1238182.3.peg.1143"/>
<evidence type="ECO:0000256" key="2">
    <source>
        <dbReference type="ARBA" id="ARBA00009765"/>
    </source>
</evidence>
<feature type="transmembrane region" description="Helical" evidence="13">
    <location>
        <begin position="308"/>
        <end position="328"/>
    </location>
</feature>
<gene>
    <name evidence="14" type="ORF">C882_3473</name>
</gene>
<evidence type="ECO:0000256" key="7">
    <source>
        <dbReference type="ARBA" id="ARBA00022692"/>
    </source>
</evidence>
<dbReference type="PANTHER" id="PTHR47685">
    <property type="entry name" value="MAGNESIUM TRANSPORT PROTEIN CORA"/>
    <property type="match status" value="1"/>
</dbReference>
<evidence type="ECO:0000313" key="15">
    <source>
        <dbReference type="Proteomes" id="UP000009881"/>
    </source>
</evidence>
<dbReference type="GO" id="GO:0015099">
    <property type="term" value="F:nickel cation transmembrane transporter activity"/>
    <property type="evidence" value="ECO:0007669"/>
    <property type="project" value="TreeGrafter"/>
</dbReference>
<proteinExistence type="inferred from homology"/>
<keyword evidence="11 13" id="KW-0472">Membrane</keyword>
<dbReference type="InterPro" id="IPR002523">
    <property type="entry name" value="MgTranspt_CorA/ZnTranspt_ZntB"/>
</dbReference>
<accession>K9HN37</accession>
<keyword evidence="6" id="KW-0997">Cell inner membrane</keyword>
<dbReference type="RefSeq" id="WP_009539592.1">
    <property type="nucleotide sequence ID" value="NZ_ANHY01000005.1"/>
</dbReference>
<evidence type="ECO:0000256" key="4">
    <source>
        <dbReference type="ARBA" id="ARBA00022448"/>
    </source>
</evidence>
<evidence type="ECO:0000256" key="13">
    <source>
        <dbReference type="SAM" id="Phobius"/>
    </source>
</evidence>
<dbReference type="GO" id="GO:0015095">
    <property type="term" value="F:magnesium ion transmembrane transporter activity"/>
    <property type="evidence" value="ECO:0007669"/>
    <property type="project" value="TreeGrafter"/>
</dbReference>
<dbReference type="SUPFAM" id="SSF143865">
    <property type="entry name" value="CorA soluble domain-like"/>
    <property type="match status" value="1"/>
</dbReference>
<evidence type="ECO:0000256" key="10">
    <source>
        <dbReference type="ARBA" id="ARBA00023065"/>
    </source>
</evidence>
<comment type="caution">
    <text evidence="14">The sequence shown here is derived from an EMBL/GenBank/DDBJ whole genome shotgun (WGS) entry which is preliminary data.</text>
</comment>
<evidence type="ECO:0000256" key="3">
    <source>
        <dbReference type="ARBA" id="ARBA00019439"/>
    </source>
</evidence>